<evidence type="ECO:0000256" key="8">
    <source>
        <dbReference type="ARBA" id="ARBA00012947"/>
    </source>
</evidence>
<comment type="function">
    <text evidence="13">Catalyzes the aldol cleavage of 4-hydroxy-4-methyl-2-oxoglutarate (HMG) into 2 molecules of pyruvate. Also contains a secondary oxaloacetate (OAA) decarboxylase activity due to the common pyruvate enolate transition state formed following C-C bond cleavage in the retro-aldol and decarboxylation reactions.</text>
</comment>
<feature type="binding site" evidence="18">
    <location>
        <begin position="95"/>
        <end position="98"/>
    </location>
    <ligand>
        <name>substrate</name>
    </ligand>
</feature>
<dbReference type="Gene3D" id="3.50.30.40">
    <property type="entry name" value="Ribonuclease E inhibitor RraA/RraA-like"/>
    <property type="match status" value="1"/>
</dbReference>
<keyword evidence="11 18" id="KW-0460">Magnesium</keyword>
<organism evidence="19 20">
    <name type="scientific">Pseudonocardia endophytica</name>
    <dbReference type="NCBI Taxonomy" id="401976"/>
    <lineage>
        <taxon>Bacteria</taxon>
        <taxon>Bacillati</taxon>
        <taxon>Actinomycetota</taxon>
        <taxon>Actinomycetes</taxon>
        <taxon>Pseudonocardiales</taxon>
        <taxon>Pseudonocardiaceae</taxon>
        <taxon>Pseudonocardia</taxon>
    </lineage>
</organism>
<evidence type="ECO:0000313" key="20">
    <source>
        <dbReference type="Proteomes" id="UP000295560"/>
    </source>
</evidence>
<dbReference type="PANTHER" id="PTHR33254">
    <property type="entry name" value="4-HYDROXY-4-METHYL-2-OXOGLUTARATE ALDOLASE 3-RELATED"/>
    <property type="match status" value="1"/>
</dbReference>
<dbReference type="GO" id="GO:0019336">
    <property type="term" value="P:phenol-containing compound catabolic process"/>
    <property type="evidence" value="ECO:0007669"/>
    <property type="project" value="UniProtKB-ARBA"/>
</dbReference>
<dbReference type="GO" id="GO:0046395">
    <property type="term" value="P:carboxylic acid catabolic process"/>
    <property type="evidence" value="ECO:0007669"/>
    <property type="project" value="UniProtKB-ARBA"/>
</dbReference>
<dbReference type="SUPFAM" id="SSF89562">
    <property type="entry name" value="RraA-like"/>
    <property type="match status" value="1"/>
</dbReference>
<dbReference type="GO" id="GO:0032787">
    <property type="term" value="P:monocarboxylic acid metabolic process"/>
    <property type="evidence" value="ECO:0007669"/>
    <property type="project" value="UniProtKB-ARBA"/>
</dbReference>
<evidence type="ECO:0000256" key="18">
    <source>
        <dbReference type="PIRSR" id="PIRSR605493-1"/>
    </source>
</evidence>
<dbReference type="FunFam" id="3.50.30.40:FF:000002">
    <property type="entry name" value="4-carboxy-4-hydroxy-2-oxoadipate aldolase/oxaloacetate decarboxylase"/>
    <property type="match status" value="1"/>
</dbReference>
<dbReference type="EMBL" id="SMFZ01000002">
    <property type="protein sequence ID" value="TCK22231.1"/>
    <property type="molecule type" value="Genomic_DNA"/>
</dbReference>
<proteinExistence type="inferred from homology"/>
<keyword evidence="12" id="KW-0456">Lyase</keyword>
<sequence length="242" mass="24371">MSGLVVRSGPVPDPDMVAELVTQGVATVHEAQGRRGLLGPEIMARQDGAAVAGRAVTVLSHPGDNLMVHAAVEQCRDGDVLVVATTSPSTDGMVGDLLAGSLRAHGVRGLVTGAGVRDLAALRAMGFPVWSRAVHAQGTVKATAGSVNVPIVVAGAQVHPGDVVVADDDGVVVVPLADAPAVAAAGRERLASEEAKRARFAAGELGLDLYDLRPLLARLGVVHRDPEPGPVPGPAAGAPLPG</sequence>
<evidence type="ECO:0000256" key="9">
    <source>
        <dbReference type="ARBA" id="ARBA00016549"/>
    </source>
</evidence>
<evidence type="ECO:0000256" key="14">
    <source>
        <dbReference type="ARBA" id="ARBA00030169"/>
    </source>
</evidence>
<evidence type="ECO:0000256" key="6">
    <source>
        <dbReference type="ARBA" id="ARBA00011643"/>
    </source>
</evidence>
<evidence type="ECO:0000256" key="10">
    <source>
        <dbReference type="ARBA" id="ARBA00022723"/>
    </source>
</evidence>
<comment type="catalytic activity">
    <reaction evidence="1">
        <text>4-hydroxy-4-methyl-2-oxoglutarate = 2 pyruvate</text>
        <dbReference type="Rhea" id="RHEA:22748"/>
        <dbReference type="ChEBI" id="CHEBI:15361"/>
        <dbReference type="ChEBI" id="CHEBI:58276"/>
        <dbReference type="EC" id="4.1.3.17"/>
    </reaction>
</comment>
<dbReference type="CDD" id="cd16841">
    <property type="entry name" value="RraA_family"/>
    <property type="match status" value="1"/>
</dbReference>
<comment type="cofactor">
    <cofactor evidence="2 18">
        <name>Mg(2+)</name>
        <dbReference type="ChEBI" id="CHEBI:18420"/>
    </cofactor>
</comment>
<evidence type="ECO:0000256" key="11">
    <source>
        <dbReference type="ARBA" id="ARBA00022842"/>
    </source>
</evidence>
<keyword evidence="10 18" id="KW-0479">Metal-binding</keyword>
<reference evidence="19 20" key="1">
    <citation type="submission" date="2019-03" db="EMBL/GenBank/DDBJ databases">
        <title>Sequencing the genomes of 1000 actinobacteria strains.</title>
        <authorList>
            <person name="Klenk H.-P."/>
        </authorList>
    </citation>
    <scope>NUCLEOTIDE SEQUENCE [LARGE SCALE GENOMIC DNA]</scope>
    <source>
        <strain evidence="19 20">DSM 44969</strain>
    </source>
</reference>
<dbReference type="Proteomes" id="UP000295560">
    <property type="component" value="Unassembled WGS sequence"/>
</dbReference>
<dbReference type="GO" id="GO:0046872">
    <property type="term" value="F:metal ion binding"/>
    <property type="evidence" value="ECO:0007669"/>
    <property type="project" value="UniProtKB-KW"/>
</dbReference>
<feature type="binding site" evidence="18">
    <location>
        <position position="117"/>
    </location>
    <ligand>
        <name>substrate</name>
    </ligand>
</feature>
<evidence type="ECO:0000256" key="4">
    <source>
        <dbReference type="ARBA" id="ARBA00008621"/>
    </source>
</evidence>
<protein>
    <recommendedName>
        <fullName evidence="9">Putative 4-hydroxy-4-methyl-2-oxoglutarate aldolase</fullName>
        <ecNumber evidence="8">4.1.1.112</ecNumber>
        <ecNumber evidence="7">4.1.3.17</ecNumber>
    </recommendedName>
    <alternativeName>
        <fullName evidence="15">Oxaloacetate decarboxylase</fullName>
    </alternativeName>
    <alternativeName>
        <fullName evidence="14">RraA-like protein</fullName>
    </alternativeName>
</protein>
<feature type="binding site" evidence="18">
    <location>
        <position position="118"/>
    </location>
    <ligand>
        <name>Mg(2+)</name>
        <dbReference type="ChEBI" id="CHEBI:18420"/>
    </ligand>
</feature>
<evidence type="ECO:0000256" key="1">
    <source>
        <dbReference type="ARBA" id="ARBA00001342"/>
    </source>
</evidence>
<evidence type="ECO:0000256" key="12">
    <source>
        <dbReference type="ARBA" id="ARBA00023239"/>
    </source>
</evidence>
<evidence type="ECO:0000256" key="5">
    <source>
        <dbReference type="ARBA" id="ARBA00011233"/>
    </source>
</evidence>
<dbReference type="Pfam" id="PF03737">
    <property type="entry name" value="RraA-like"/>
    <property type="match status" value="1"/>
</dbReference>
<evidence type="ECO:0000313" key="19">
    <source>
        <dbReference type="EMBL" id="TCK22231.1"/>
    </source>
</evidence>
<evidence type="ECO:0000256" key="3">
    <source>
        <dbReference type="ARBA" id="ARBA00001968"/>
    </source>
</evidence>
<name>A0A4R1HM85_PSEEN</name>
<evidence type="ECO:0000256" key="17">
    <source>
        <dbReference type="ARBA" id="ARBA00061585"/>
    </source>
</evidence>
<dbReference type="AlphaFoldDB" id="A0A4R1HM85"/>
<evidence type="ECO:0000256" key="7">
    <source>
        <dbReference type="ARBA" id="ARBA00012213"/>
    </source>
</evidence>
<comment type="catalytic activity">
    <reaction evidence="16">
        <text>oxaloacetate + H(+) = pyruvate + CO2</text>
        <dbReference type="Rhea" id="RHEA:15641"/>
        <dbReference type="ChEBI" id="CHEBI:15361"/>
        <dbReference type="ChEBI" id="CHEBI:15378"/>
        <dbReference type="ChEBI" id="CHEBI:16452"/>
        <dbReference type="ChEBI" id="CHEBI:16526"/>
        <dbReference type="EC" id="4.1.1.112"/>
    </reaction>
</comment>
<dbReference type="GO" id="GO:0008948">
    <property type="term" value="F:oxaloacetate decarboxylase activity"/>
    <property type="evidence" value="ECO:0007669"/>
    <property type="project" value="UniProtKB-EC"/>
</dbReference>
<comment type="similarity">
    <text evidence="17">Belongs to the LigK/PcmE family.</text>
</comment>
<comment type="caution">
    <text evidence="19">The sequence shown here is derived from an EMBL/GenBank/DDBJ whole genome shotgun (WGS) entry which is preliminary data.</text>
</comment>
<dbReference type="EC" id="4.1.3.17" evidence="7"/>
<comment type="similarity">
    <text evidence="4">Belongs to the class II aldolase/RraA-like family.</text>
</comment>
<evidence type="ECO:0000256" key="2">
    <source>
        <dbReference type="ARBA" id="ARBA00001946"/>
    </source>
</evidence>
<dbReference type="InterPro" id="IPR036704">
    <property type="entry name" value="RraA/RraA-like_sf"/>
</dbReference>
<accession>A0A4R1HM85</accession>
<dbReference type="GO" id="GO:0047443">
    <property type="term" value="F:4-hydroxy-4-methyl-2-oxoglutarate aldolase activity"/>
    <property type="evidence" value="ECO:0007669"/>
    <property type="project" value="UniProtKB-EC"/>
</dbReference>
<dbReference type="RefSeq" id="WP_132430939.1">
    <property type="nucleotide sequence ID" value="NZ_SMFZ01000002.1"/>
</dbReference>
<comment type="subunit">
    <text evidence="5">Homotrimer.</text>
</comment>
<dbReference type="EC" id="4.1.1.112" evidence="8"/>
<dbReference type="OrthoDB" id="943692at2"/>
<dbReference type="InterPro" id="IPR005493">
    <property type="entry name" value="RraA/RraA-like"/>
</dbReference>
<evidence type="ECO:0000256" key="16">
    <source>
        <dbReference type="ARBA" id="ARBA00047973"/>
    </source>
</evidence>
<dbReference type="NCBIfam" id="NF006731">
    <property type="entry name" value="PRK09262.1"/>
    <property type="match status" value="1"/>
</dbReference>
<keyword evidence="20" id="KW-1185">Reference proteome</keyword>
<evidence type="ECO:0000256" key="13">
    <source>
        <dbReference type="ARBA" id="ARBA00025046"/>
    </source>
</evidence>
<evidence type="ECO:0000256" key="15">
    <source>
        <dbReference type="ARBA" id="ARBA00032305"/>
    </source>
</evidence>
<comment type="cofactor">
    <cofactor evidence="3">
        <name>a divalent metal cation</name>
        <dbReference type="ChEBI" id="CHEBI:60240"/>
    </cofactor>
</comment>
<comment type="subunit">
    <text evidence="6">Homohexamer.</text>
</comment>
<gene>
    <name evidence="19" type="ORF">EV378_6231</name>
</gene>
<dbReference type="PANTHER" id="PTHR33254:SF16">
    <property type="entry name" value="BLR3842 PROTEIN"/>
    <property type="match status" value="1"/>
</dbReference>